<sequence>MKPFLLALTCLLPCRSSKCENFEKVVTNFVNIFAPFESCLVNFIGLENPSRDTKSDIKRLLSWLSQSNSHAFLLDWFLQNDLLNFKLASHIKKSPERTYESSRTVSSRFTKCFLQVYPSECFEFDANLIYKSLSLTIVNGEMPDFILFLIMKNEILPLKTAFHYERYHRQIFGSLHSVTTTAIFLVYNLIFETSSQSGVQMIRDDLSIVCMHCDVFSKLQKISLINLSLMSFKSNWRRIHRQLNKVSILFSSRFDIEDIPKWDQSCSIRGVFKNRYDTPIKPIYCLLSSVEKNMNITFIQENWGSTKMKQTSTVHGKVYNGHLTSGPFIHTFIQRRNPVKKEWLHVGEEFKIMHYMVVVMHGNVTKDGNIIINSFDKTTWIFIISTFLGFVCAYAIIFIVQNTMLQRKPAQGEIQKALTKNLKWNVHKENPLFAAFFISFASFIEQGQFAVDKVCRRLNFNLIILIIIWLNMATVINNLYKCVMFSSLAIPKIPKIPTALTELMQENYTFASVTSNFLESWRGRNEVVSTFRYFAMSRLYTKSNLTQAQIYYLSFIANNVILVKASIAKVIRSHDFDGPRLETDDHLHGTYRKLP</sequence>
<comment type="caution">
    <text evidence="3">The sequence shown here is derived from an EMBL/GenBank/DDBJ whole genome shotgun (WGS) entry which is preliminary data.</text>
</comment>
<keyword evidence="1" id="KW-1133">Transmembrane helix</keyword>
<feature type="chain" id="PRO_5035170769" evidence="2">
    <location>
        <begin position="20"/>
        <end position="595"/>
    </location>
</feature>
<evidence type="ECO:0000256" key="1">
    <source>
        <dbReference type="SAM" id="Phobius"/>
    </source>
</evidence>
<dbReference type="EMBL" id="CAJVCH010202195">
    <property type="protein sequence ID" value="CAG7730895.1"/>
    <property type="molecule type" value="Genomic_DNA"/>
</dbReference>
<gene>
    <name evidence="3" type="ORF">AFUS01_LOCUS19510</name>
</gene>
<dbReference type="AlphaFoldDB" id="A0A8J2P3S8"/>
<accession>A0A8J2P3S8</accession>
<feature type="signal peptide" evidence="2">
    <location>
        <begin position="1"/>
        <end position="19"/>
    </location>
</feature>
<reference evidence="3" key="1">
    <citation type="submission" date="2021-06" db="EMBL/GenBank/DDBJ databases">
        <authorList>
            <person name="Hodson N. C."/>
            <person name="Mongue J. A."/>
            <person name="Jaron S. K."/>
        </authorList>
    </citation>
    <scope>NUCLEOTIDE SEQUENCE</scope>
</reference>
<keyword evidence="1" id="KW-0812">Transmembrane</keyword>
<evidence type="ECO:0000313" key="4">
    <source>
        <dbReference type="Proteomes" id="UP000708208"/>
    </source>
</evidence>
<keyword evidence="4" id="KW-1185">Reference proteome</keyword>
<keyword evidence="1" id="KW-0472">Membrane</keyword>
<proteinExistence type="predicted"/>
<feature type="non-terminal residue" evidence="3">
    <location>
        <position position="595"/>
    </location>
</feature>
<evidence type="ECO:0000256" key="2">
    <source>
        <dbReference type="SAM" id="SignalP"/>
    </source>
</evidence>
<feature type="transmembrane region" description="Helical" evidence="1">
    <location>
        <begin position="462"/>
        <end position="480"/>
    </location>
</feature>
<protein>
    <submittedName>
        <fullName evidence="3">Uncharacterized protein</fullName>
    </submittedName>
</protein>
<feature type="transmembrane region" description="Helical" evidence="1">
    <location>
        <begin position="380"/>
        <end position="400"/>
    </location>
</feature>
<dbReference type="Proteomes" id="UP000708208">
    <property type="component" value="Unassembled WGS sequence"/>
</dbReference>
<evidence type="ECO:0000313" key="3">
    <source>
        <dbReference type="EMBL" id="CAG7730895.1"/>
    </source>
</evidence>
<keyword evidence="2" id="KW-0732">Signal</keyword>
<organism evidence="3 4">
    <name type="scientific">Allacma fusca</name>
    <dbReference type="NCBI Taxonomy" id="39272"/>
    <lineage>
        <taxon>Eukaryota</taxon>
        <taxon>Metazoa</taxon>
        <taxon>Ecdysozoa</taxon>
        <taxon>Arthropoda</taxon>
        <taxon>Hexapoda</taxon>
        <taxon>Collembola</taxon>
        <taxon>Symphypleona</taxon>
        <taxon>Sminthuridae</taxon>
        <taxon>Allacma</taxon>
    </lineage>
</organism>
<name>A0A8J2P3S8_9HEXA</name>